<name>A0A2N5USD9_9BASI</name>
<evidence type="ECO:0000313" key="3">
    <source>
        <dbReference type="EMBL" id="PLW40679.1"/>
    </source>
</evidence>
<proteinExistence type="predicted"/>
<evidence type="ECO:0000256" key="2">
    <source>
        <dbReference type="SAM" id="SignalP"/>
    </source>
</evidence>
<accession>A0A2N5USD9</accession>
<evidence type="ECO:0000256" key="1">
    <source>
        <dbReference type="SAM" id="MobiDB-lite"/>
    </source>
</evidence>
<keyword evidence="4" id="KW-1185">Reference proteome</keyword>
<organism evidence="3 4">
    <name type="scientific">Puccinia coronata f. sp. avenae</name>
    <dbReference type="NCBI Taxonomy" id="200324"/>
    <lineage>
        <taxon>Eukaryota</taxon>
        <taxon>Fungi</taxon>
        <taxon>Dikarya</taxon>
        <taxon>Basidiomycota</taxon>
        <taxon>Pucciniomycotina</taxon>
        <taxon>Pucciniomycetes</taxon>
        <taxon>Pucciniales</taxon>
        <taxon>Pucciniaceae</taxon>
        <taxon>Puccinia</taxon>
    </lineage>
</organism>
<comment type="caution">
    <text evidence="3">The sequence shown here is derived from an EMBL/GenBank/DDBJ whole genome shotgun (WGS) entry which is preliminary data.</text>
</comment>
<dbReference type="AlphaFoldDB" id="A0A2N5USD9"/>
<feature type="region of interest" description="Disordered" evidence="1">
    <location>
        <begin position="44"/>
        <end position="79"/>
    </location>
</feature>
<dbReference type="EMBL" id="PGCJ01000178">
    <property type="protein sequence ID" value="PLW40679.1"/>
    <property type="molecule type" value="Genomic_DNA"/>
</dbReference>
<sequence>MSTPPTNSHQLSTSLISLSLLMGALALPAPGSGTTPAEISEHAQSRRSLARRHVDSSDSSGVIGTLDITADRPARPNPGRMCDPDLDPNYAFLPRIPQVGPNSFKIAFKQQFSNGVKHILAPKKDWTTCVLYGEHQLYSHASSSGLCMILFSSLFHLV</sequence>
<gene>
    <name evidence="3" type="ORF">PCANC_14454</name>
</gene>
<evidence type="ECO:0000313" key="4">
    <source>
        <dbReference type="Proteomes" id="UP000235388"/>
    </source>
</evidence>
<reference evidence="3 4" key="1">
    <citation type="submission" date="2017-11" db="EMBL/GenBank/DDBJ databases">
        <title>De novo assembly and phasing of dikaryotic genomes from two isolates of Puccinia coronata f. sp. avenae, the causal agent of oat crown rust.</title>
        <authorList>
            <person name="Miller M.E."/>
            <person name="Zhang Y."/>
            <person name="Omidvar V."/>
            <person name="Sperschneider J."/>
            <person name="Schwessinger B."/>
            <person name="Raley C."/>
            <person name="Palmer J.M."/>
            <person name="Garnica D."/>
            <person name="Upadhyaya N."/>
            <person name="Rathjen J."/>
            <person name="Taylor J.M."/>
            <person name="Park R.F."/>
            <person name="Dodds P.N."/>
            <person name="Hirsch C.D."/>
            <person name="Kianian S.F."/>
            <person name="Figueroa M."/>
        </authorList>
    </citation>
    <scope>NUCLEOTIDE SEQUENCE [LARGE SCALE GENOMIC DNA]</scope>
    <source>
        <strain evidence="3">12NC29</strain>
    </source>
</reference>
<feature type="signal peptide" evidence="2">
    <location>
        <begin position="1"/>
        <end position="26"/>
    </location>
</feature>
<protein>
    <submittedName>
        <fullName evidence="3">Uncharacterized protein</fullName>
    </submittedName>
</protein>
<dbReference type="Proteomes" id="UP000235388">
    <property type="component" value="Unassembled WGS sequence"/>
</dbReference>
<keyword evidence="2" id="KW-0732">Signal</keyword>
<feature type="chain" id="PRO_5014788621" evidence="2">
    <location>
        <begin position="27"/>
        <end position="158"/>
    </location>
</feature>